<proteinExistence type="predicted"/>
<sequence length="120" mass="13038">MHCQVFFSLHALIWFCKIPATGATKSTPAPQTAGQLPRFPTSQLISSVSFPKLSIPRLQKSGTPSRNRKVANLVSLLNHLCNKSAFAALPQSATYVSQGLFYLNCIFVSGQAVTNLLCLE</sequence>
<dbReference type="Proteomes" id="UP001314169">
    <property type="component" value="Chromosome 1"/>
</dbReference>
<evidence type="ECO:0008006" key="4">
    <source>
        <dbReference type="Google" id="ProtNLM"/>
    </source>
</evidence>
<dbReference type="EMBL" id="OY882858">
    <property type="protein sequence ID" value="CAK6431933.1"/>
    <property type="molecule type" value="Genomic_DNA"/>
</dbReference>
<evidence type="ECO:0000313" key="3">
    <source>
        <dbReference type="Proteomes" id="UP001314169"/>
    </source>
</evidence>
<keyword evidence="3" id="KW-1185">Reference proteome</keyword>
<organism evidence="2 3">
    <name type="scientific">Pipistrellus nathusii</name>
    <name type="common">Nathusius' pipistrelle</name>
    <dbReference type="NCBI Taxonomy" id="59473"/>
    <lineage>
        <taxon>Eukaryota</taxon>
        <taxon>Metazoa</taxon>
        <taxon>Chordata</taxon>
        <taxon>Craniata</taxon>
        <taxon>Vertebrata</taxon>
        <taxon>Euteleostomi</taxon>
        <taxon>Mammalia</taxon>
        <taxon>Eutheria</taxon>
        <taxon>Laurasiatheria</taxon>
        <taxon>Chiroptera</taxon>
        <taxon>Yangochiroptera</taxon>
        <taxon>Vespertilionidae</taxon>
        <taxon>Pipistrellus</taxon>
    </lineage>
</organism>
<protein>
    <recommendedName>
        <fullName evidence="4">Secreted protein</fullName>
    </recommendedName>
</protein>
<evidence type="ECO:0000256" key="1">
    <source>
        <dbReference type="SAM" id="SignalP"/>
    </source>
</evidence>
<evidence type="ECO:0000313" key="2">
    <source>
        <dbReference type="EMBL" id="CAK6431933.1"/>
    </source>
</evidence>
<feature type="signal peptide" evidence="1">
    <location>
        <begin position="1"/>
        <end position="23"/>
    </location>
</feature>
<name>A0ABN9Z387_PIPNA</name>
<keyword evidence="1" id="KW-0732">Signal</keyword>
<gene>
    <name evidence="2" type="ORF">MPIPNATIZW_LOCUS239</name>
</gene>
<accession>A0ABN9Z387</accession>
<reference evidence="2" key="1">
    <citation type="submission" date="2023-12" db="EMBL/GenBank/DDBJ databases">
        <authorList>
            <person name="Brown T."/>
        </authorList>
    </citation>
    <scope>NUCLEOTIDE SEQUENCE</scope>
</reference>
<feature type="chain" id="PRO_5045630042" description="Secreted protein" evidence="1">
    <location>
        <begin position="24"/>
        <end position="120"/>
    </location>
</feature>